<dbReference type="EMBL" id="CADCWM010000602">
    <property type="protein sequence ID" value="CAA9571615.1"/>
    <property type="molecule type" value="Genomic_DNA"/>
</dbReference>
<dbReference type="PANTHER" id="PTHR38463">
    <property type="entry name" value="STRESS RESPONSE PROTEIN YSNF"/>
    <property type="match status" value="1"/>
</dbReference>
<organism evidence="2">
    <name type="scientific">uncultured Thermomicrobiales bacterium</name>
    <dbReference type="NCBI Taxonomy" id="1645740"/>
    <lineage>
        <taxon>Bacteria</taxon>
        <taxon>Pseudomonadati</taxon>
        <taxon>Thermomicrobiota</taxon>
        <taxon>Thermomicrobia</taxon>
        <taxon>Thermomicrobiales</taxon>
        <taxon>environmental samples</taxon>
    </lineage>
</organism>
<dbReference type="NCBIfam" id="TIGR02271">
    <property type="entry name" value="YsnF/AvaK domain"/>
    <property type="match status" value="1"/>
</dbReference>
<dbReference type="InterPro" id="IPR018684">
    <property type="entry name" value="DUF2171"/>
</dbReference>
<dbReference type="InterPro" id="IPR019060">
    <property type="entry name" value="DUF2382"/>
</dbReference>
<protein>
    <recommendedName>
        <fullName evidence="1">DUF2382 domain-containing protein</fullName>
    </recommendedName>
</protein>
<dbReference type="Pfam" id="PF09557">
    <property type="entry name" value="DUF2382"/>
    <property type="match status" value="1"/>
</dbReference>
<accession>A0A6J4VEE4</accession>
<dbReference type="AlphaFoldDB" id="A0A6J4VEE4"/>
<sequence>MSGTTGRGNLGNIQQGMMVHGSDNQMIGTVEQLHGDGIHVNGQHIPGSAIARVAQNVVYLRGTGAEYMGTASTTGQVRGGAMSTEGEIHVPVAEERLGVAKQQVELGQVEIHKEVIQEQVSVPVELMREEVHVQQRDITDRPVAATDDLFQEGVIRVPVRGEEAVVTKEAVVTGEVVIDKERIVERQEVADTVRKERVEVDERLQGRPRTER</sequence>
<feature type="domain" description="DUF2382" evidence="1">
    <location>
        <begin position="91"/>
        <end position="200"/>
    </location>
</feature>
<evidence type="ECO:0000313" key="2">
    <source>
        <dbReference type="EMBL" id="CAA9571615.1"/>
    </source>
</evidence>
<dbReference type="Pfam" id="PF09939">
    <property type="entry name" value="DUF2171"/>
    <property type="match status" value="1"/>
</dbReference>
<proteinExistence type="predicted"/>
<name>A0A6J4VEE4_9BACT</name>
<dbReference type="InterPro" id="IPR052967">
    <property type="entry name" value="Stress_Response_Assoc"/>
</dbReference>
<reference evidence="2" key="1">
    <citation type="submission" date="2020-02" db="EMBL/GenBank/DDBJ databases">
        <authorList>
            <person name="Meier V. D."/>
        </authorList>
    </citation>
    <scope>NUCLEOTIDE SEQUENCE</scope>
    <source>
        <strain evidence="2">AVDCRST_MAG88</strain>
    </source>
</reference>
<evidence type="ECO:0000259" key="1">
    <source>
        <dbReference type="Pfam" id="PF09557"/>
    </source>
</evidence>
<gene>
    <name evidence="2" type="ORF">AVDCRST_MAG88-2387</name>
</gene>
<dbReference type="PANTHER" id="PTHR38463:SF1">
    <property type="entry name" value="STRESS RESPONSE PROTEIN YSNF"/>
    <property type="match status" value="1"/>
</dbReference>